<sequence length="141" mass="16052">MADGEDIQSLVCDIGHEWLRLALLEMMLEELCFLAFVQSNMELFVIGMIWRRSGITIHTFYSELLVATEEHPVVLSEAPLNPKGMVLDSGDGVSHTLPIYEGRTWIHEIVRNMKEKLAYIALNYELELETSNTSSSTEKSY</sequence>
<name>A0AAD8J1D5_9APIA</name>
<dbReference type="Proteomes" id="UP001237642">
    <property type="component" value="Unassembled WGS sequence"/>
</dbReference>
<organism evidence="1 2">
    <name type="scientific">Heracleum sosnowskyi</name>
    <dbReference type="NCBI Taxonomy" id="360622"/>
    <lineage>
        <taxon>Eukaryota</taxon>
        <taxon>Viridiplantae</taxon>
        <taxon>Streptophyta</taxon>
        <taxon>Embryophyta</taxon>
        <taxon>Tracheophyta</taxon>
        <taxon>Spermatophyta</taxon>
        <taxon>Magnoliopsida</taxon>
        <taxon>eudicotyledons</taxon>
        <taxon>Gunneridae</taxon>
        <taxon>Pentapetalae</taxon>
        <taxon>asterids</taxon>
        <taxon>campanulids</taxon>
        <taxon>Apiales</taxon>
        <taxon>Apiaceae</taxon>
        <taxon>Apioideae</taxon>
        <taxon>apioid superclade</taxon>
        <taxon>Tordylieae</taxon>
        <taxon>Tordyliinae</taxon>
        <taxon>Heracleum</taxon>
    </lineage>
</organism>
<dbReference type="AlphaFoldDB" id="A0AAD8J1D5"/>
<keyword evidence="2" id="KW-1185">Reference proteome</keyword>
<reference evidence="1" key="1">
    <citation type="submission" date="2023-02" db="EMBL/GenBank/DDBJ databases">
        <title>Genome of toxic invasive species Heracleum sosnowskyi carries increased number of genes despite the absence of recent whole-genome duplications.</title>
        <authorList>
            <person name="Schelkunov M."/>
            <person name="Shtratnikova V."/>
            <person name="Makarenko M."/>
            <person name="Klepikova A."/>
            <person name="Omelchenko D."/>
            <person name="Novikova G."/>
            <person name="Obukhova E."/>
            <person name="Bogdanov V."/>
            <person name="Penin A."/>
            <person name="Logacheva M."/>
        </authorList>
    </citation>
    <scope>NUCLEOTIDE SEQUENCE</scope>
    <source>
        <strain evidence="1">Hsosn_3</strain>
        <tissue evidence="1">Leaf</tissue>
    </source>
</reference>
<dbReference type="EMBL" id="JAUIZM010000003">
    <property type="protein sequence ID" value="KAK1394541.1"/>
    <property type="molecule type" value="Genomic_DNA"/>
</dbReference>
<dbReference type="InterPro" id="IPR004000">
    <property type="entry name" value="Actin"/>
</dbReference>
<dbReference type="Gene3D" id="3.90.640.10">
    <property type="entry name" value="Actin, Chain A, domain 4"/>
    <property type="match status" value="1"/>
</dbReference>
<reference evidence="1" key="2">
    <citation type="submission" date="2023-05" db="EMBL/GenBank/DDBJ databases">
        <authorList>
            <person name="Schelkunov M.I."/>
        </authorList>
    </citation>
    <scope>NUCLEOTIDE SEQUENCE</scope>
    <source>
        <strain evidence="1">Hsosn_3</strain>
        <tissue evidence="1">Leaf</tissue>
    </source>
</reference>
<evidence type="ECO:0000313" key="1">
    <source>
        <dbReference type="EMBL" id="KAK1394541.1"/>
    </source>
</evidence>
<dbReference type="Gene3D" id="3.30.420.40">
    <property type="match status" value="1"/>
</dbReference>
<dbReference type="InterPro" id="IPR043129">
    <property type="entry name" value="ATPase_NBD"/>
</dbReference>
<dbReference type="PANTHER" id="PTHR11937">
    <property type="entry name" value="ACTIN"/>
    <property type="match status" value="1"/>
</dbReference>
<protein>
    <submittedName>
        <fullName evidence="1">Uncharacterized protein</fullName>
    </submittedName>
</protein>
<gene>
    <name evidence="1" type="ORF">POM88_013597</name>
</gene>
<dbReference type="SUPFAM" id="SSF53067">
    <property type="entry name" value="Actin-like ATPase domain"/>
    <property type="match status" value="1"/>
</dbReference>
<accession>A0AAD8J1D5</accession>
<evidence type="ECO:0000313" key="2">
    <source>
        <dbReference type="Proteomes" id="UP001237642"/>
    </source>
</evidence>
<proteinExistence type="predicted"/>
<comment type="caution">
    <text evidence="1">The sequence shown here is derived from an EMBL/GenBank/DDBJ whole genome shotgun (WGS) entry which is preliminary data.</text>
</comment>